<dbReference type="Proteomes" id="UP000286931">
    <property type="component" value="Unassembled WGS sequence"/>
</dbReference>
<organism evidence="1 2">
    <name type="scientific">Embleya hyalina</name>
    <dbReference type="NCBI Taxonomy" id="516124"/>
    <lineage>
        <taxon>Bacteria</taxon>
        <taxon>Bacillati</taxon>
        <taxon>Actinomycetota</taxon>
        <taxon>Actinomycetes</taxon>
        <taxon>Kitasatosporales</taxon>
        <taxon>Streptomycetaceae</taxon>
        <taxon>Embleya</taxon>
    </lineage>
</organism>
<accession>A0A401YEJ4</accession>
<evidence type="ECO:0000313" key="1">
    <source>
        <dbReference type="EMBL" id="GCD93024.1"/>
    </source>
</evidence>
<name>A0A401YEJ4_9ACTN</name>
<proteinExistence type="predicted"/>
<dbReference type="EMBL" id="BIFH01000013">
    <property type="protein sequence ID" value="GCD93024.1"/>
    <property type="molecule type" value="Genomic_DNA"/>
</dbReference>
<gene>
    <name evidence="1" type="ORF">EHYA_00667</name>
</gene>
<protein>
    <submittedName>
        <fullName evidence="1">Uncharacterized protein</fullName>
    </submittedName>
</protein>
<dbReference type="RefSeq" id="WP_246126407.1">
    <property type="nucleotide sequence ID" value="NZ_BIFH01000013.1"/>
</dbReference>
<sequence length="106" mass="11258">MDTHPDGRPRLVAYKGPLVLRITNTNTGASTDVDASGSALVEYRTDGSQMWRARGPVPAGWAENGGNMPRGLYRLDGVYSLEIAASGTKTLSMEHGTAEPLCPLIA</sequence>
<evidence type="ECO:0000313" key="2">
    <source>
        <dbReference type="Proteomes" id="UP000286931"/>
    </source>
</evidence>
<reference evidence="1 2" key="1">
    <citation type="submission" date="2018-12" db="EMBL/GenBank/DDBJ databases">
        <title>Draft genome sequence of Embleya hyalina NBRC 13850T.</title>
        <authorList>
            <person name="Komaki H."/>
            <person name="Hosoyama A."/>
            <person name="Kimura A."/>
            <person name="Ichikawa N."/>
            <person name="Tamura T."/>
        </authorList>
    </citation>
    <scope>NUCLEOTIDE SEQUENCE [LARGE SCALE GENOMIC DNA]</scope>
    <source>
        <strain evidence="1 2">NBRC 13850</strain>
    </source>
</reference>
<keyword evidence="2" id="KW-1185">Reference proteome</keyword>
<comment type="caution">
    <text evidence="1">The sequence shown here is derived from an EMBL/GenBank/DDBJ whole genome shotgun (WGS) entry which is preliminary data.</text>
</comment>
<dbReference type="AlphaFoldDB" id="A0A401YEJ4"/>